<dbReference type="InterPro" id="IPR000858">
    <property type="entry name" value="S_locus_glycoprot_dom"/>
</dbReference>
<dbReference type="Proteomes" id="UP000006038">
    <property type="component" value="Chromosome 4"/>
</dbReference>
<dbReference type="OMA" id="YSELCHA"/>
<proteinExistence type="predicted"/>
<dbReference type="PROSITE" id="PS50948">
    <property type="entry name" value="PAN"/>
    <property type="match status" value="1"/>
</dbReference>
<dbReference type="EnsemblPlants" id="OB04G19560.1">
    <property type="protein sequence ID" value="OB04G19560.1"/>
    <property type="gene ID" value="OB04G19560"/>
</dbReference>
<dbReference type="Gene3D" id="3.30.200.20">
    <property type="entry name" value="Phosphorylase Kinase, domain 1"/>
    <property type="match status" value="1"/>
</dbReference>
<keyword evidence="1" id="KW-0732">Signal</keyword>
<feature type="domain" description="Apple" evidence="5">
    <location>
        <begin position="96"/>
        <end position="187"/>
    </location>
</feature>
<keyword evidence="3" id="KW-0067">ATP-binding</keyword>
<feature type="binding site" evidence="3">
    <location>
        <position position="284"/>
    </location>
    <ligand>
        <name>ATP</name>
        <dbReference type="ChEBI" id="CHEBI:30616"/>
    </ligand>
</feature>
<evidence type="ECO:0000313" key="6">
    <source>
        <dbReference type="EnsemblPlants" id="OB04G19560.1"/>
    </source>
</evidence>
<dbReference type="STRING" id="4533.J3LXT1"/>
<dbReference type="GO" id="GO:0048544">
    <property type="term" value="P:recognition of pollen"/>
    <property type="evidence" value="ECO:0007669"/>
    <property type="project" value="InterPro"/>
</dbReference>
<reference evidence="6" key="2">
    <citation type="submission" date="2013-04" db="UniProtKB">
        <authorList>
            <consortium name="EnsemblPlants"/>
        </authorList>
    </citation>
    <scope>IDENTIFICATION</scope>
</reference>
<dbReference type="HOGENOM" id="CLU_000288_116_2_1"/>
<dbReference type="InterPro" id="IPR003609">
    <property type="entry name" value="Pan_app"/>
</dbReference>
<keyword evidence="7" id="KW-1185">Reference proteome</keyword>
<dbReference type="Pfam" id="PF08276">
    <property type="entry name" value="PAN_2"/>
    <property type="match status" value="1"/>
</dbReference>
<dbReference type="PROSITE" id="PS00107">
    <property type="entry name" value="PROTEIN_KINASE_ATP"/>
    <property type="match status" value="1"/>
</dbReference>
<protein>
    <recommendedName>
        <fullName evidence="5">Apple domain-containing protein</fullName>
    </recommendedName>
</protein>
<evidence type="ECO:0000259" key="5">
    <source>
        <dbReference type="PROSITE" id="PS50948"/>
    </source>
</evidence>
<keyword evidence="2" id="KW-1015">Disulfide bond</keyword>
<evidence type="ECO:0000256" key="2">
    <source>
        <dbReference type="ARBA" id="ARBA00023157"/>
    </source>
</evidence>
<keyword evidence="4" id="KW-0472">Membrane</keyword>
<keyword evidence="4" id="KW-0812">Transmembrane</keyword>
<dbReference type="InterPro" id="IPR017441">
    <property type="entry name" value="Protein_kinase_ATP_BS"/>
</dbReference>
<dbReference type="eggNOG" id="ENOG502QUMK">
    <property type="taxonomic scope" value="Eukaryota"/>
</dbReference>
<dbReference type="SMART" id="SM00473">
    <property type="entry name" value="PAN_AP"/>
    <property type="match status" value="1"/>
</dbReference>
<dbReference type="Gramene" id="OB04G19560.1">
    <property type="protein sequence ID" value="OB04G19560.1"/>
    <property type="gene ID" value="OB04G19560"/>
</dbReference>
<keyword evidence="4" id="KW-1133">Transmembrane helix</keyword>
<dbReference type="PANTHER" id="PTHR32444:SF77">
    <property type="entry name" value="OS05G0163500 PROTEIN"/>
    <property type="match status" value="1"/>
</dbReference>
<accession>J3LXT1</accession>
<name>J3LXT1_ORYBR</name>
<organism evidence="6">
    <name type="scientific">Oryza brachyantha</name>
    <name type="common">malo sina</name>
    <dbReference type="NCBI Taxonomy" id="4533"/>
    <lineage>
        <taxon>Eukaryota</taxon>
        <taxon>Viridiplantae</taxon>
        <taxon>Streptophyta</taxon>
        <taxon>Embryophyta</taxon>
        <taxon>Tracheophyta</taxon>
        <taxon>Spermatophyta</taxon>
        <taxon>Magnoliopsida</taxon>
        <taxon>Liliopsida</taxon>
        <taxon>Poales</taxon>
        <taxon>Poaceae</taxon>
        <taxon>BOP clade</taxon>
        <taxon>Oryzoideae</taxon>
        <taxon>Oryzeae</taxon>
        <taxon>Oryzinae</taxon>
        <taxon>Oryza</taxon>
    </lineage>
</organism>
<dbReference type="GO" id="GO:0005524">
    <property type="term" value="F:ATP binding"/>
    <property type="evidence" value="ECO:0007669"/>
    <property type="project" value="UniProtKB-UniRule"/>
</dbReference>
<reference evidence="6" key="1">
    <citation type="journal article" date="2013" name="Nat. Commun.">
        <title>Whole-genome sequencing of Oryza brachyantha reveals mechanisms underlying Oryza genome evolution.</title>
        <authorList>
            <person name="Chen J."/>
            <person name="Huang Q."/>
            <person name="Gao D."/>
            <person name="Wang J."/>
            <person name="Lang Y."/>
            <person name="Liu T."/>
            <person name="Li B."/>
            <person name="Bai Z."/>
            <person name="Luis Goicoechea J."/>
            <person name="Liang C."/>
            <person name="Chen C."/>
            <person name="Zhang W."/>
            <person name="Sun S."/>
            <person name="Liao Y."/>
            <person name="Zhang X."/>
            <person name="Yang L."/>
            <person name="Song C."/>
            <person name="Wang M."/>
            <person name="Shi J."/>
            <person name="Liu G."/>
            <person name="Liu J."/>
            <person name="Zhou H."/>
            <person name="Zhou W."/>
            <person name="Yu Q."/>
            <person name="An N."/>
            <person name="Chen Y."/>
            <person name="Cai Q."/>
            <person name="Wang B."/>
            <person name="Liu B."/>
            <person name="Min J."/>
            <person name="Huang Y."/>
            <person name="Wu H."/>
            <person name="Li Z."/>
            <person name="Zhang Y."/>
            <person name="Yin Y."/>
            <person name="Song W."/>
            <person name="Jiang J."/>
            <person name="Jackson S.A."/>
            <person name="Wing R.A."/>
            <person name="Wang J."/>
            <person name="Chen M."/>
        </authorList>
    </citation>
    <scope>NUCLEOTIDE SEQUENCE [LARGE SCALE GENOMIC DNA]</scope>
    <source>
        <strain evidence="6">cv. IRGC 101232</strain>
    </source>
</reference>
<sequence length="298" mass="32460">MSRRRRTASFLDVPGQAKVLVWHHGRQDWVRVFTHPGDQYCEVHAACGSFAVCNDTTLLSCSCMNGFTTEELSSPGSWDPAEDSIGGCTRNTLLDCSSSSGGGNGTMGLIDKFYAMAGATLPFDPQQIGHAASAGECEEVCLSHCSCTAYSFCNGGCSVWHGELLNVNHHPSDGATSNGEALYIRLAAREKQFRARRNNGVTIGVFTIVASSVTLGILALIIILRVMRNKRRLVKSSHVWSGLIPFKYKELQRATRNFSERIGAGGFGAVFKGLLDESTTVAVKRLYGSYQEEKQFWG</sequence>
<dbReference type="AlphaFoldDB" id="J3LXT1"/>
<evidence type="ECO:0000313" key="7">
    <source>
        <dbReference type="Proteomes" id="UP000006038"/>
    </source>
</evidence>
<dbReference type="SUPFAM" id="SSF56112">
    <property type="entry name" value="Protein kinase-like (PK-like)"/>
    <property type="match status" value="1"/>
</dbReference>
<keyword evidence="3" id="KW-0547">Nucleotide-binding</keyword>
<evidence type="ECO:0000256" key="4">
    <source>
        <dbReference type="SAM" id="Phobius"/>
    </source>
</evidence>
<dbReference type="InterPro" id="IPR011009">
    <property type="entry name" value="Kinase-like_dom_sf"/>
</dbReference>
<dbReference type="CDD" id="cd01098">
    <property type="entry name" value="PAN_AP_plant"/>
    <property type="match status" value="1"/>
</dbReference>
<dbReference type="Pfam" id="PF00954">
    <property type="entry name" value="S_locus_glycop"/>
    <property type="match status" value="1"/>
</dbReference>
<feature type="transmembrane region" description="Helical" evidence="4">
    <location>
        <begin position="203"/>
        <end position="227"/>
    </location>
</feature>
<dbReference type="PANTHER" id="PTHR32444">
    <property type="entry name" value="BULB-TYPE LECTIN DOMAIN-CONTAINING PROTEIN"/>
    <property type="match status" value="1"/>
</dbReference>
<evidence type="ECO:0000256" key="1">
    <source>
        <dbReference type="ARBA" id="ARBA00022729"/>
    </source>
</evidence>
<evidence type="ECO:0000256" key="3">
    <source>
        <dbReference type="PROSITE-ProRule" id="PRU10141"/>
    </source>
</evidence>